<dbReference type="EMBL" id="DF973936">
    <property type="protein sequence ID" value="GAU42728.1"/>
    <property type="molecule type" value="Genomic_DNA"/>
</dbReference>
<name>A0A2Z6NDG7_TRISU</name>
<keyword evidence="3" id="KW-1185">Reference proteome</keyword>
<keyword evidence="1" id="KW-0175">Coiled coil</keyword>
<proteinExistence type="predicted"/>
<evidence type="ECO:0000256" key="1">
    <source>
        <dbReference type="SAM" id="Coils"/>
    </source>
</evidence>
<evidence type="ECO:0000313" key="2">
    <source>
        <dbReference type="EMBL" id="GAU42728.1"/>
    </source>
</evidence>
<gene>
    <name evidence="2" type="ORF">TSUD_287830</name>
</gene>
<dbReference type="AlphaFoldDB" id="A0A2Z6NDG7"/>
<evidence type="ECO:0000313" key="3">
    <source>
        <dbReference type="Proteomes" id="UP000242715"/>
    </source>
</evidence>
<accession>A0A2Z6NDG7</accession>
<organism evidence="2 3">
    <name type="scientific">Trifolium subterraneum</name>
    <name type="common">Subterranean clover</name>
    <dbReference type="NCBI Taxonomy" id="3900"/>
    <lineage>
        <taxon>Eukaryota</taxon>
        <taxon>Viridiplantae</taxon>
        <taxon>Streptophyta</taxon>
        <taxon>Embryophyta</taxon>
        <taxon>Tracheophyta</taxon>
        <taxon>Spermatophyta</taxon>
        <taxon>Magnoliopsida</taxon>
        <taxon>eudicotyledons</taxon>
        <taxon>Gunneridae</taxon>
        <taxon>Pentapetalae</taxon>
        <taxon>rosids</taxon>
        <taxon>fabids</taxon>
        <taxon>Fabales</taxon>
        <taxon>Fabaceae</taxon>
        <taxon>Papilionoideae</taxon>
        <taxon>50 kb inversion clade</taxon>
        <taxon>NPAAA clade</taxon>
        <taxon>Hologalegina</taxon>
        <taxon>IRL clade</taxon>
        <taxon>Trifolieae</taxon>
        <taxon>Trifolium</taxon>
    </lineage>
</organism>
<sequence length="206" mass="22620">MGTPELVKKSSITISDAKKTIMDDMGPEALKNELTDAMRDATKEEVALITQQFEQAKVNHAAYKEKFQLQADLVTKLGEKEAEAARLTIEKEKLEGQVHDLVAERDVLEGKVKELEGRPCSNIPAVDPEELVVDPQGEYKGFTRAALVSRIFELEAQQLEIAKSSFDNVVAQLIELNPGADLATDGAFELKKVQDGVIVSPSPNED</sequence>
<protein>
    <submittedName>
        <fullName evidence="2">Uncharacterized protein</fullName>
    </submittedName>
</protein>
<feature type="coiled-coil region" evidence="1">
    <location>
        <begin position="77"/>
        <end position="118"/>
    </location>
</feature>
<dbReference type="Proteomes" id="UP000242715">
    <property type="component" value="Unassembled WGS sequence"/>
</dbReference>
<reference evidence="3" key="1">
    <citation type="journal article" date="2017" name="Front. Plant Sci.">
        <title>Climate Clever Clovers: New Paradigm to Reduce the Environmental Footprint of Ruminants by Breeding Low Methanogenic Forages Utilizing Haplotype Variation.</title>
        <authorList>
            <person name="Kaur P."/>
            <person name="Appels R."/>
            <person name="Bayer P.E."/>
            <person name="Keeble-Gagnere G."/>
            <person name="Wang J."/>
            <person name="Hirakawa H."/>
            <person name="Shirasawa K."/>
            <person name="Vercoe P."/>
            <person name="Stefanova K."/>
            <person name="Durmic Z."/>
            <person name="Nichols P."/>
            <person name="Revell C."/>
            <person name="Isobe S.N."/>
            <person name="Edwards D."/>
            <person name="Erskine W."/>
        </authorList>
    </citation>
    <scope>NUCLEOTIDE SEQUENCE [LARGE SCALE GENOMIC DNA]</scope>
    <source>
        <strain evidence="3">cv. Daliak</strain>
    </source>
</reference>